<dbReference type="STRING" id="1348612.A0A397H8T2"/>
<dbReference type="InterPro" id="IPR003172">
    <property type="entry name" value="ML_dom"/>
</dbReference>
<dbReference type="AlphaFoldDB" id="A0A397H8T2"/>
<gene>
    <name evidence="3" type="ORF">Glove_365g10</name>
</gene>
<evidence type="ECO:0000313" key="3">
    <source>
        <dbReference type="EMBL" id="RHZ59099.1"/>
    </source>
</evidence>
<feature type="chain" id="PRO_5017373869" description="MD-2-related lipid-recognition domain-containing protein" evidence="1">
    <location>
        <begin position="21"/>
        <end position="180"/>
    </location>
</feature>
<protein>
    <recommendedName>
        <fullName evidence="2">MD-2-related lipid-recognition domain-containing protein</fullName>
    </recommendedName>
</protein>
<feature type="signal peptide" evidence="1">
    <location>
        <begin position="1"/>
        <end position="20"/>
    </location>
</feature>
<name>A0A397H8T2_9GLOM</name>
<feature type="domain" description="MD-2-related lipid-recognition" evidence="2">
    <location>
        <begin position="30"/>
        <end position="143"/>
    </location>
</feature>
<dbReference type="OrthoDB" id="2307830at2759"/>
<evidence type="ECO:0000313" key="4">
    <source>
        <dbReference type="Proteomes" id="UP000266861"/>
    </source>
</evidence>
<evidence type="ECO:0000256" key="1">
    <source>
        <dbReference type="SAM" id="SignalP"/>
    </source>
</evidence>
<dbReference type="EMBL" id="PQFF01000331">
    <property type="protein sequence ID" value="RHZ59099.1"/>
    <property type="molecule type" value="Genomic_DNA"/>
</dbReference>
<accession>A0A397H8T2</accession>
<keyword evidence="4" id="KW-1185">Reference proteome</keyword>
<dbReference type="Pfam" id="PF02221">
    <property type="entry name" value="E1_DerP2_DerF2"/>
    <property type="match status" value="1"/>
</dbReference>
<keyword evidence="1" id="KW-0732">Signal</keyword>
<reference evidence="3 4" key="1">
    <citation type="submission" date="2018-08" db="EMBL/GenBank/DDBJ databases">
        <title>Genome and evolution of the arbuscular mycorrhizal fungus Diversispora epigaea (formerly Glomus versiforme) and its bacterial endosymbionts.</title>
        <authorList>
            <person name="Sun X."/>
            <person name="Fei Z."/>
            <person name="Harrison M."/>
        </authorList>
    </citation>
    <scope>NUCLEOTIDE SEQUENCE [LARGE SCALE GENOMIC DNA]</scope>
    <source>
        <strain evidence="3 4">IT104</strain>
    </source>
</reference>
<proteinExistence type="predicted"/>
<comment type="caution">
    <text evidence="3">The sequence shown here is derived from an EMBL/GenBank/DDBJ whole genome shotgun (WGS) entry which is preliminary data.</text>
</comment>
<evidence type="ECO:0000259" key="2">
    <source>
        <dbReference type="Pfam" id="PF02221"/>
    </source>
</evidence>
<sequence>MNQSLILVFILLATLSVVNTLPHQLSKRETQWGQCIYSGVTYPPLNITISPDPLVQGQDGTFSVFGDFEAGATDILYISFYKDLTKNPLHVFKTFVCGVKGLPNCPVKPFKMNCDIKVPKGLPNPYFIVVIIGDQKAQKTLGCGITFVSGGSEESYPIASYSIASYPIASYPIASYPIAE</sequence>
<dbReference type="Proteomes" id="UP000266861">
    <property type="component" value="Unassembled WGS sequence"/>
</dbReference>
<organism evidence="3 4">
    <name type="scientific">Diversispora epigaea</name>
    <dbReference type="NCBI Taxonomy" id="1348612"/>
    <lineage>
        <taxon>Eukaryota</taxon>
        <taxon>Fungi</taxon>
        <taxon>Fungi incertae sedis</taxon>
        <taxon>Mucoromycota</taxon>
        <taxon>Glomeromycotina</taxon>
        <taxon>Glomeromycetes</taxon>
        <taxon>Diversisporales</taxon>
        <taxon>Diversisporaceae</taxon>
        <taxon>Diversispora</taxon>
    </lineage>
</organism>